<evidence type="ECO:0000313" key="3">
    <source>
        <dbReference type="Proteomes" id="UP000503308"/>
    </source>
</evidence>
<dbReference type="SUPFAM" id="SSF51294">
    <property type="entry name" value="Hedgehog/intein (Hint) domain"/>
    <property type="match status" value="1"/>
</dbReference>
<name>A0A858SW25_9RHOB</name>
<dbReference type="InterPro" id="IPR028992">
    <property type="entry name" value="Hedgehog/Intein_dom"/>
</dbReference>
<reference evidence="2 3" key="1">
    <citation type="submission" date="2020-02" db="EMBL/GenBank/DDBJ databases">
        <title>Genome sequence of Roseobacter ponti.</title>
        <authorList>
            <person name="Hollensteiner J."/>
            <person name="Schneider D."/>
            <person name="Poehlein A."/>
            <person name="Daniel R."/>
        </authorList>
    </citation>
    <scope>NUCLEOTIDE SEQUENCE [LARGE SCALE GENOMIC DNA]</scope>
    <source>
        <strain evidence="2 3">DSM 106830</strain>
    </source>
</reference>
<dbReference type="RefSeq" id="WP_169641700.1">
    <property type="nucleotide sequence ID" value="NZ_CP048788.1"/>
</dbReference>
<dbReference type="Proteomes" id="UP000503308">
    <property type="component" value="Chromosome"/>
</dbReference>
<proteinExistence type="predicted"/>
<dbReference type="InterPro" id="IPR006141">
    <property type="entry name" value="Intein_N"/>
</dbReference>
<evidence type="ECO:0000313" key="2">
    <source>
        <dbReference type="EMBL" id="QJF52480.1"/>
    </source>
</evidence>
<dbReference type="GO" id="GO:0016539">
    <property type="term" value="P:intein-mediated protein splicing"/>
    <property type="evidence" value="ECO:0007669"/>
    <property type="project" value="InterPro"/>
</dbReference>
<dbReference type="Pfam" id="PF13403">
    <property type="entry name" value="Hint_2"/>
    <property type="match status" value="1"/>
</dbReference>
<dbReference type="Gene3D" id="2.170.16.10">
    <property type="entry name" value="Hedgehog/Intein (Hint) domain"/>
    <property type="match status" value="1"/>
</dbReference>
<dbReference type="KEGG" id="rpon:G3256_15525"/>
<dbReference type="PROSITE" id="PS50817">
    <property type="entry name" value="INTEIN_N_TER"/>
    <property type="match status" value="1"/>
</dbReference>
<feature type="domain" description="Hedgehog/Intein (Hint)" evidence="1">
    <location>
        <begin position="161"/>
        <end position="307"/>
    </location>
</feature>
<sequence>MKTGFRGTFVISWSQTEVDGLEAAPVQALTTGAAWSWRGDAVQVDGTAGVLRLDRADGSENLRRRAAKMVHRLVGAALDPAQTDLHGADRAEASMSDSSFVVTDGAQSYTVTMISVGAGAQPLLMFLDELPPRGTDLWVVHHTMGARPHTAPNEPDSTGVICFTPGTRISTPHGQRPVETLQVGDLVQTRDNGAQRIEWIGSRHMTGARLFAMPRLRPVRIRAGALGVERPDQELLVSPEHRMLVSGPVAEDLFNTPEVLVAARDLIDGQHITTDLSVRNVTYIHLLLGRHNVLWANGVMTESFHPASSALTSLEPQDRARLLARYPDLSFDPHTYGGYARRNLSSSEAAILLRAA</sequence>
<gene>
    <name evidence="2" type="ORF">G3256_15525</name>
</gene>
<dbReference type="AlphaFoldDB" id="A0A858SW25"/>
<accession>A0A858SW25</accession>
<dbReference type="EMBL" id="CP048788">
    <property type="protein sequence ID" value="QJF52480.1"/>
    <property type="molecule type" value="Genomic_DNA"/>
</dbReference>
<organism evidence="2 3">
    <name type="scientific">Roseobacter ponti</name>
    <dbReference type="NCBI Taxonomy" id="1891787"/>
    <lineage>
        <taxon>Bacteria</taxon>
        <taxon>Pseudomonadati</taxon>
        <taxon>Pseudomonadota</taxon>
        <taxon>Alphaproteobacteria</taxon>
        <taxon>Rhodobacterales</taxon>
        <taxon>Roseobacteraceae</taxon>
        <taxon>Roseobacter</taxon>
    </lineage>
</organism>
<dbReference type="InterPro" id="IPR036844">
    <property type="entry name" value="Hint_dom_sf"/>
</dbReference>
<evidence type="ECO:0000259" key="1">
    <source>
        <dbReference type="Pfam" id="PF13403"/>
    </source>
</evidence>
<protein>
    <submittedName>
        <fullName evidence="2">Hint domain-containing protein</fullName>
    </submittedName>
</protein>
<keyword evidence="3" id="KW-1185">Reference proteome</keyword>